<accession>A0A941HQM5</accession>
<comment type="caution">
    <text evidence="3">The sequence shown here is derived from an EMBL/GenBank/DDBJ whole genome shotgun (WGS) entry which is preliminary data.</text>
</comment>
<sequence>MRIDFKFLGGFLGIILLYYAVGGVVFTSLYFIFLCIFVLAVMSVFFFLRKVSGKITPVRPEYEVFDTARILIQIYNDSRFFLPHVTAIMNRDEMETRSIGPRRKIQLAYNAYLTHRGIYEFDHMNLEIRDIFNIFTLTKLLHKQSIRVYPKIKDMSHYAFELGVGSAGISASRSPQKDPYNTRELRRYAPGDSLKRINWKVSAKQGELYVRVGEQTKGMDFLLVIDMNESIYRLDPDGLKEEALISTALGVSKMLIAAGKDHKVIINALERKEVEIRRMANFNALVEYMVEHNSVGRKPLHEFMNEKTEIFKGAASIIIFSSDRGPDLRHVVEKVKDKYNHITWFSCIGRGGQEELEGITLLEIEDI</sequence>
<dbReference type="Pfam" id="PF01882">
    <property type="entry name" value="DUF58"/>
    <property type="match status" value="1"/>
</dbReference>
<evidence type="ECO:0000259" key="2">
    <source>
        <dbReference type="Pfam" id="PF01882"/>
    </source>
</evidence>
<evidence type="ECO:0000313" key="4">
    <source>
        <dbReference type="Proteomes" id="UP000675379"/>
    </source>
</evidence>
<dbReference type="AlphaFoldDB" id="A0A941HQM5"/>
<dbReference type="PANTHER" id="PTHR34351:SF2">
    <property type="entry name" value="DUF58 DOMAIN-CONTAINING PROTEIN"/>
    <property type="match status" value="1"/>
</dbReference>
<evidence type="ECO:0000256" key="1">
    <source>
        <dbReference type="SAM" id="Phobius"/>
    </source>
</evidence>
<evidence type="ECO:0000313" key="3">
    <source>
        <dbReference type="EMBL" id="MBR0576160.1"/>
    </source>
</evidence>
<keyword evidence="1" id="KW-0812">Transmembrane</keyword>
<feature type="domain" description="DUF58" evidence="2">
    <location>
        <begin position="184"/>
        <end position="259"/>
    </location>
</feature>
<protein>
    <submittedName>
        <fullName evidence="3">DUF58 domain-containing protein</fullName>
    </submittedName>
</protein>
<keyword evidence="1" id="KW-0472">Membrane</keyword>
<keyword evidence="4" id="KW-1185">Reference proteome</keyword>
<dbReference type="EMBL" id="JAGSCS010000008">
    <property type="protein sequence ID" value="MBR0576160.1"/>
    <property type="molecule type" value="Genomic_DNA"/>
</dbReference>
<dbReference type="RefSeq" id="WP_211800965.1">
    <property type="nucleotide sequence ID" value="NZ_JAGSCS010000008.1"/>
</dbReference>
<feature type="transmembrane region" description="Helical" evidence="1">
    <location>
        <begin position="7"/>
        <end position="24"/>
    </location>
</feature>
<organism evidence="3 4">
    <name type="scientific">Proteiniclasticum sediminis</name>
    <dbReference type="NCBI Taxonomy" id="2804028"/>
    <lineage>
        <taxon>Bacteria</taxon>
        <taxon>Bacillati</taxon>
        <taxon>Bacillota</taxon>
        <taxon>Clostridia</taxon>
        <taxon>Eubacteriales</taxon>
        <taxon>Clostridiaceae</taxon>
        <taxon>Proteiniclasticum</taxon>
    </lineage>
</organism>
<reference evidence="3" key="1">
    <citation type="submission" date="2021-04" db="EMBL/GenBank/DDBJ databases">
        <title>Proteiniclasticum sedimins sp. nov., an obligate anaerobic bacterium isolated from anaerobic sludge.</title>
        <authorList>
            <person name="Liu J."/>
        </authorList>
    </citation>
    <scope>NUCLEOTIDE SEQUENCE</scope>
    <source>
        <strain evidence="3">BAD-10</strain>
    </source>
</reference>
<gene>
    <name evidence="3" type="ORF">KCG48_07370</name>
</gene>
<keyword evidence="1" id="KW-1133">Transmembrane helix</keyword>
<feature type="transmembrane region" description="Helical" evidence="1">
    <location>
        <begin position="30"/>
        <end position="48"/>
    </location>
</feature>
<proteinExistence type="predicted"/>
<dbReference type="Proteomes" id="UP000675379">
    <property type="component" value="Unassembled WGS sequence"/>
</dbReference>
<dbReference type="InterPro" id="IPR002881">
    <property type="entry name" value="DUF58"/>
</dbReference>
<dbReference type="PANTHER" id="PTHR34351">
    <property type="entry name" value="SLR1927 PROTEIN-RELATED"/>
    <property type="match status" value="1"/>
</dbReference>
<name>A0A941HQM5_9CLOT</name>